<feature type="compositionally biased region" description="Basic and acidic residues" evidence="1">
    <location>
        <begin position="268"/>
        <end position="277"/>
    </location>
</feature>
<organism evidence="3 4">
    <name type="scientific">Maccoyibacter intestinihominis</name>
    <dbReference type="NCBI Taxonomy" id="3133499"/>
    <lineage>
        <taxon>Bacteria</taxon>
        <taxon>Bacillati</taxon>
        <taxon>Bacillota</taxon>
        <taxon>Clostridia</taxon>
        <taxon>Lachnospirales</taxon>
        <taxon>Lachnospiraceae</taxon>
        <taxon>Maccoyibacter</taxon>
    </lineage>
</organism>
<sequence length="557" mass="61996">MANTEDYLDSLLNSINNTNMSGKKSKSYSGSDPYDNASEAFRKFEREQEYKREQRKKREEEQRFLQEFEGELEQEDVDDFLRQFELELAEEEENEANESVNTQSYVDENAGNIADMVSNAVENSTAGSSATSEQTVSGDTQAAASADNAEFFENLEEIVSDASANDTDQGTPQGTSKQGEMSGVSDEGAAQEAQSSEPEYAEEEPIGELDSANADLLELLNGVEGDADLSEIGDLLNADSNDITLQETGAAYDEGVKAASSGSAATGTKEKADDEKKKPKKKKGFFAKLAATLFGEEESTDVEHVEVPESQDLENISDENLQILKELEAAEQAGAAKEDKKQAKKDKKKAKKEKKEKEPKEKKPRKKREKKVKEPKPEEPDNTPPLPKKPVILIFLMAFSILALVLLMMKLSGKNSYIDTAKQAMDNGEYVEAYEQLSGLNLKGNDQKLYKEVSTMAAVQEQYQAYLTLMGADKYDLALDALVRGIGRYDKGLDNAKKYGREGEMNHLKDQLEEALDQQFGMSTDDARKLYKIKDREEYSKEIQKIIQKMNLGQEEK</sequence>
<keyword evidence="2" id="KW-0812">Transmembrane</keyword>
<keyword evidence="2" id="KW-1133">Transmembrane helix</keyword>
<feature type="region of interest" description="Disordered" evidence="1">
    <location>
        <begin position="255"/>
        <end position="282"/>
    </location>
</feature>
<feature type="compositionally biased region" description="Low complexity" evidence="1">
    <location>
        <begin position="187"/>
        <end position="198"/>
    </location>
</feature>
<feature type="compositionally biased region" description="Low complexity" evidence="1">
    <location>
        <begin position="258"/>
        <end position="267"/>
    </location>
</feature>
<feature type="region of interest" description="Disordered" evidence="1">
    <location>
        <begin position="16"/>
        <end position="36"/>
    </location>
</feature>
<protein>
    <submittedName>
        <fullName evidence="3">Uncharacterized protein</fullName>
    </submittedName>
</protein>
<reference evidence="3 4" key="1">
    <citation type="submission" date="2024-03" db="EMBL/GenBank/DDBJ databases">
        <title>Human intestinal bacterial collection.</title>
        <authorList>
            <person name="Pauvert C."/>
            <person name="Hitch T.C.A."/>
            <person name="Clavel T."/>
        </authorList>
    </citation>
    <scope>NUCLEOTIDE SEQUENCE [LARGE SCALE GENOMIC DNA]</scope>
    <source>
        <strain evidence="3 4">CLA-AA-H185</strain>
    </source>
</reference>
<evidence type="ECO:0000313" key="3">
    <source>
        <dbReference type="EMBL" id="MEQ2556298.1"/>
    </source>
</evidence>
<evidence type="ECO:0000256" key="2">
    <source>
        <dbReference type="SAM" id="Phobius"/>
    </source>
</evidence>
<feature type="compositionally biased region" description="Basic residues" evidence="1">
    <location>
        <begin position="342"/>
        <end position="352"/>
    </location>
</feature>
<feature type="region of interest" description="Disordered" evidence="1">
    <location>
        <begin position="332"/>
        <end position="387"/>
    </location>
</feature>
<evidence type="ECO:0000313" key="4">
    <source>
        <dbReference type="Proteomes" id="UP001454489"/>
    </source>
</evidence>
<comment type="caution">
    <text evidence="3">The sequence shown here is derived from an EMBL/GenBank/DDBJ whole genome shotgun (WGS) entry which is preliminary data.</text>
</comment>
<accession>A0ABV1H9X6</accession>
<dbReference type="EMBL" id="JBBMEX010000001">
    <property type="protein sequence ID" value="MEQ2556298.1"/>
    <property type="molecule type" value="Genomic_DNA"/>
</dbReference>
<keyword evidence="2" id="KW-0472">Membrane</keyword>
<feature type="transmembrane region" description="Helical" evidence="2">
    <location>
        <begin position="391"/>
        <end position="409"/>
    </location>
</feature>
<dbReference type="RefSeq" id="WP_353529276.1">
    <property type="nucleotide sequence ID" value="NZ_JBBMEX010000001.1"/>
</dbReference>
<feature type="compositionally biased region" description="Polar residues" evidence="1">
    <location>
        <begin position="120"/>
        <end position="143"/>
    </location>
</feature>
<dbReference type="Proteomes" id="UP001454489">
    <property type="component" value="Unassembled WGS sequence"/>
</dbReference>
<gene>
    <name evidence="3" type="ORF">WMO43_00170</name>
</gene>
<proteinExistence type="predicted"/>
<feature type="region of interest" description="Disordered" evidence="1">
    <location>
        <begin position="88"/>
        <end position="213"/>
    </location>
</feature>
<evidence type="ECO:0000256" key="1">
    <source>
        <dbReference type="SAM" id="MobiDB-lite"/>
    </source>
</evidence>
<name>A0ABV1H9X6_9FIRM</name>
<keyword evidence="4" id="KW-1185">Reference proteome</keyword>
<feature type="compositionally biased region" description="Polar residues" evidence="1">
    <location>
        <begin position="162"/>
        <end position="179"/>
    </location>
</feature>
<feature type="region of interest" description="Disordered" evidence="1">
    <location>
        <begin position="296"/>
        <end position="316"/>
    </location>
</feature>